<feature type="region of interest" description="Disordered" evidence="1">
    <location>
        <begin position="48"/>
        <end position="80"/>
    </location>
</feature>
<evidence type="ECO:0000313" key="3">
    <source>
        <dbReference type="Proteomes" id="UP000314294"/>
    </source>
</evidence>
<name>A0A4Z2FK70_9TELE</name>
<feature type="compositionally biased region" description="Polar residues" evidence="1">
    <location>
        <begin position="55"/>
        <end position="64"/>
    </location>
</feature>
<gene>
    <name evidence="2" type="ORF">EYF80_048485</name>
</gene>
<feature type="compositionally biased region" description="Basic and acidic residues" evidence="1">
    <location>
        <begin position="65"/>
        <end position="80"/>
    </location>
</feature>
<protein>
    <submittedName>
        <fullName evidence="2">Uncharacterized protein</fullName>
    </submittedName>
</protein>
<dbReference type="Proteomes" id="UP000314294">
    <property type="component" value="Unassembled WGS sequence"/>
</dbReference>
<dbReference type="AlphaFoldDB" id="A0A4Z2FK70"/>
<accession>A0A4Z2FK70</accession>
<organism evidence="2 3">
    <name type="scientific">Liparis tanakae</name>
    <name type="common">Tanaka's snailfish</name>
    <dbReference type="NCBI Taxonomy" id="230148"/>
    <lineage>
        <taxon>Eukaryota</taxon>
        <taxon>Metazoa</taxon>
        <taxon>Chordata</taxon>
        <taxon>Craniata</taxon>
        <taxon>Vertebrata</taxon>
        <taxon>Euteleostomi</taxon>
        <taxon>Actinopterygii</taxon>
        <taxon>Neopterygii</taxon>
        <taxon>Teleostei</taxon>
        <taxon>Neoteleostei</taxon>
        <taxon>Acanthomorphata</taxon>
        <taxon>Eupercaria</taxon>
        <taxon>Perciformes</taxon>
        <taxon>Cottioidei</taxon>
        <taxon>Cottales</taxon>
        <taxon>Liparidae</taxon>
        <taxon>Liparis</taxon>
    </lineage>
</organism>
<feature type="region of interest" description="Disordered" evidence="1">
    <location>
        <begin position="17"/>
        <end position="36"/>
    </location>
</feature>
<reference evidence="2 3" key="1">
    <citation type="submission" date="2019-03" db="EMBL/GenBank/DDBJ databases">
        <title>First draft genome of Liparis tanakae, snailfish: a comprehensive survey of snailfish specific genes.</title>
        <authorList>
            <person name="Kim W."/>
            <person name="Song I."/>
            <person name="Jeong J.-H."/>
            <person name="Kim D."/>
            <person name="Kim S."/>
            <person name="Ryu S."/>
            <person name="Song J.Y."/>
            <person name="Lee S.K."/>
        </authorList>
    </citation>
    <scope>NUCLEOTIDE SEQUENCE [LARGE SCALE GENOMIC DNA]</scope>
    <source>
        <tissue evidence="2">Muscle</tissue>
    </source>
</reference>
<evidence type="ECO:0000256" key="1">
    <source>
        <dbReference type="SAM" id="MobiDB-lite"/>
    </source>
</evidence>
<comment type="caution">
    <text evidence="2">The sequence shown here is derived from an EMBL/GenBank/DDBJ whole genome shotgun (WGS) entry which is preliminary data.</text>
</comment>
<sequence>MLLKSFVFLVRRREKRRSFGIPSDRPGRGGAGSGLGLVDKVQRVILTSEEKDSKNSTSPSPHTNPDNRRLDDLKALPDAA</sequence>
<dbReference type="EMBL" id="SRLO01001115">
    <property type="protein sequence ID" value="TNN41355.1"/>
    <property type="molecule type" value="Genomic_DNA"/>
</dbReference>
<keyword evidence="3" id="KW-1185">Reference proteome</keyword>
<evidence type="ECO:0000313" key="2">
    <source>
        <dbReference type="EMBL" id="TNN41355.1"/>
    </source>
</evidence>
<proteinExistence type="predicted"/>